<keyword evidence="8" id="KW-0378">Hydrolase</keyword>
<comment type="caution">
    <text evidence="8">The sequence shown here is derived from an EMBL/GenBank/DDBJ whole genome shotgun (WGS) entry which is preliminary data.</text>
</comment>
<evidence type="ECO:0000313" key="9">
    <source>
        <dbReference type="Proteomes" id="UP001162880"/>
    </source>
</evidence>
<dbReference type="SUPFAM" id="SSF117892">
    <property type="entry name" value="Band 7/SPFH domain"/>
    <property type="match status" value="1"/>
</dbReference>
<evidence type="ECO:0000259" key="7">
    <source>
        <dbReference type="SMART" id="SM00244"/>
    </source>
</evidence>
<evidence type="ECO:0000256" key="2">
    <source>
        <dbReference type="ARBA" id="ARBA00007862"/>
    </source>
</evidence>
<comment type="similarity">
    <text evidence="2">Belongs to the band 7/mec-2 family. HflC subfamily.</text>
</comment>
<comment type="subcellular location">
    <subcellularLocation>
        <location evidence="1">Membrane</location>
        <topology evidence="1">Single-pass membrane protein</topology>
    </subcellularLocation>
</comment>
<gene>
    <name evidence="8" type="ORF">MTR64_07105</name>
</gene>
<protein>
    <submittedName>
        <fullName evidence="8">Protease modulator HflC</fullName>
    </submittedName>
</protein>
<sequence length="279" mass="31339">MGDVWTHYKAAWIAAAIVIAGLMMSLIIVPEDQQAVVIRTGRPVAVYNPYRAKADFGQTDAGIHLRVPLIDKVQRIDKRLLSVDMQSQQVLSTDQQRLNVDAYARYRIIDPVKMVETAGTTDRVTQQLEPILSSVVRQELGKRTFQSLLTAERGQAMANIRDLLDREAREYGAQVVDVRIKRADLPEGALESAFARMEASRQEEAKTIAAQGQRDAQIIRADAEAQAAKIYADAFGKDPAFYDFYRSMQSYRVAFAKDQGAKTFVLSPDNAYLKHFREP</sequence>
<dbReference type="GO" id="GO:0006508">
    <property type="term" value="P:proteolysis"/>
    <property type="evidence" value="ECO:0007669"/>
    <property type="project" value="UniProtKB-KW"/>
</dbReference>
<accession>A0ABT0AZU7</accession>
<proteinExistence type="inferred from homology"/>
<dbReference type="EMBL" id="JALHLE010000007">
    <property type="protein sequence ID" value="MCJ2178326.1"/>
    <property type="molecule type" value="Genomic_DNA"/>
</dbReference>
<dbReference type="Proteomes" id="UP001162880">
    <property type="component" value="Unassembled WGS sequence"/>
</dbReference>
<keyword evidence="5 6" id="KW-0472">Membrane</keyword>
<dbReference type="Gene3D" id="3.30.479.30">
    <property type="entry name" value="Band 7 domain"/>
    <property type="match status" value="1"/>
</dbReference>
<dbReference type="CDD" id="cd03405">
    <property type="entry name" value="SPFH_HflC"/>
    <property type="match status" value="1"/>
</dbReference>
<evidence type="ECO:0000256" key="3">
    <source>
        <dbReference type="ARBA" id="ARBA00022692"/>
    </source>
</evidence>
<evidence type="ECO:0000313" key="8">
    <source>
        <dbReference type="EMBL" id="MCJ2178326.1"/>
    </source>
</evidence>
<dbReference type="PANTHER" id="PTHR42911:SF1">
    <property type="entry name" value="MODULATOR OF FTSH PROTEASE HFLC"/>
    <property type="match status" value="1"/>
</dbReference>
<keyword evidence="4 6" id="KW-1133">Transmembrane helix</keyword>
<dbReference type="Pfam" id="PF01145">
    <property type="entry name" value="Band_7"/>
    <property type="match status" value="1"/>
</dbReference>
<keyword evidence="3 6" id="KW-0812">Transmembrane</keyword>
<dbReference type="PANTHER" id="PTHR42911">
    <property type="entry name" value="MODULATOR OF FTSH PROTEASE HFLC"/>
    <property type="match status" value="1"/>
</dbReference>
<evidence type="ECO:0000256" key="6">
    <source>
        <dbReference type="SAM" id="Phobius"/>
    </source>
</evidence>
<dbReference type="InterPro" id="IPR001107">
    <property type="entry name" value="Band_7"/>
</dbReference>
<keyword evidence="8" id="KW-0645">Protease</keyword>
<feature type="domain" description="Band 7" evidence="7">
    <location>
        <begin position="24"/>
        <end position="197"/>
    </location>
</feature>
<dbReference type="GO" id="GO:0008233">
    <property type="term" value="F:peptidase activity"/>
    <property type="evidence" value="ECO:0007669"/>
    <property type="project" value="UniProtKB-KW"/>
</dbReference>
<dbReference type="SMART" id="SM00244">
    <property type="entry name" value="PHB"/>
    <property type="match status" value="1"/>
</dbReference>
<reference evidence="8" key="1">
    <citation type="submission" date="2022-03" db="EMBL/GenBank/DDBJ databases">
        <title>Identification of a novel bacterium isolated from mangrove sediments.</title>
        <authorList>
            <person name="Pan X."/>
        </authorList>
    </citation>
    <scope>NUCLEOTIDE SEQUENCE</scope>
    <source>
        <strain evidence="8">B2580</strain>
    </source>
</reference>
<evidence type="ECO:0000256" key="5">
    <source>
        <dbReference type="ARBA" id="ARBA00023136"/>
    </source>
</evidence>
<organism evidence="8 9">
    <name type="scientific">Novosphingobium album</name>
    <name type="common">ex Hu et al. 2023</name>
    <dbReference type="NCBI Taxonomy" id="2930093"/>
    <lineage>
        <taxon>Bacteria</taxon>
        <taxon>Pseudomonadati</taxon>
        <taxon>Pseudomonadota</taxon>
        <taxon>Alphaproteobacteria</taxon>
        <taxon>Sphingomonadales</taxon>
        <taxon>Sphingomonadaceae</taxon>
        <taxon>Novosphingobium</taxon>
    </lineage>
</organism>
<evidence type="ECO:0000256" key="4">
    <source>
        <dbReference type="ARBA" id="ARBA00022989"/>
    </source>
</evidence>
<name>A0ABT0AZU7_9SPHN</name>
<dbReference type="InterPro" id="IPR036013">
    <property type="entry name" value="Band_7/SPFH_dom_sf"/>
</dbReference>
<dbReference type="InterPro" id="IPR010200">
    <property type="entry name" value="HflC"/>
</dbReference>
<dbReference type="RefSeq" id="WP_243992250.1">
    <property type="nucleotide sequence ID" value="NZ_JALHLE010000007.1"/>
</dbReference>
<feature type="transmembrane region" description="Helical" evidence="6">
    <location>
        <begin position="12"/>
        <end position="29"/>
    </location>
</feature>
<evidence type="ECO:0000256" key="1">
    <source>
        <dbReference type="ARBA" id="ARBA00004167"/>
    </source>
</evidence>
<dbReference type="PIRSF" id="PIRSF005651">
    <property type="entry name" value="HflC"/>
    <property type="match status" value="1"/>
</dbReference>
<keyword evidence="9" id="KW-1185">Reference proteome</keyword>